<accession>E9DZ20</accession>
<dbReference type="SUPFAM" id="SSF53167">
    <property type="entry name" value="Purine and uridine phosphorylases"/>
    <property type="match status" value="1"/>
</dbReference>
<gene>
    <name evidence="1" type="ORF">MAC_02868</name>
</gene>
<keyword evidence="2" id="KW-1185">Reference proteome</keyword>
<dbReference type="InterPro" id="IPR053137">
    <property type="entry name" value="NLR-like"/>
</dbReference>
<dbReference type="HOGENOM" id="CLU_167273_3_0_1"/>
<organism evidence="2">
    <name type="scientific">Metarhizium acridum (strain CQMa 102)</name>
    <dbReference type="NCBI Taxonomy" id="655827"/>
    <lineage>
        <taxon>Eukaryota</taxon>
        <taxon>Fungi</taxon>
        <taxon>Dikarya</taxon>
        <taxon>Ascomycota</taxon>
        <taxon>Pezizomycotina</taxon>
        <taxon>Sordariomycetes</taxon>
        <taxon>Hypocreomycetidae</taxon>
        <taxon>Hypocreales</taxon>
        <taxon>Clavicipitaceae</taxon>
        <taxon>Metarhizium</taxon>
    </lineage>
</organism>
<dbReference type="GO" id="GO:0009116">
    <property type="term" value="P:nucleoside metabolic process"/>
    <property type="evidence" value="ECO:0007669"/>
    <property type="project" value="InterPro"/>
</dbReference>
<evidence type="ECO:0000313" key="2">
    <source>
        <dbReference type="Proteomes" id="UP000002499"/>
    </source>
</evidence>
<sequence>MEAARLIDQFPCLVIRGICDYADSHKNKQWQGYTAIAAAAYAKDLLCRIPLESVVAKKKIGDILSGIYKFVKKQLVITKEQLKA</sequence>
<dbReference type="OMA" id="RRNDKWQ"/>
<dbReference type="InParanoid" id="E9DZ20"/>
<name>E9DZ20_METAQ</name>
<dbReference type="GO" id="GO:0003824">
    <property type="term" value="F:catalytic activity"/>
    <property type="evidence" value="ECO:0007669"/>
    <property type="project" value="InterPro"/>
</dbReference>
<dbReference type="AlphaFoldDB" id="E9DZ20"/>
<reference evidence="1 2" key="1">
    <citation type="journal article" date="2011" name="PLoS Genet.">
        <title>Genome sequencing and comparative transcriptomics of the model entomopathogenic fungi Metarhizium anisopliae and M. acridum.</title>
        <authorList>
            <person name="Gao Q."/>
            <person name="Jin K."/>
            <person name="Ying S.H."/>
            <person name="Zhang Y."/>
            <person name="Xiao G."/>
            <person name="Shang Y."/>
            <person name="Duan Z."/>
            <person name="Hu X."/>
            <person name="Xie X.Q."/>
            <person name="Zhou G."/>
            <person name="Peng G."/>
            <person name="Luo Z."/>
            <person name="Huang W."/>
            <person name="Wang B."/>
            <person name="Fang W."/>
            <person name="Wang S."/>
            <person name="Zhong Y."/>
            <person name="Ma L.J."/>
            <person name="St Leger R.J."/>
            <person name="Zhao G.P."/>
            <person name="Pei Y."/>
            <person name="Feng M.G."/>
            <person name="Xia Y."/>
            <person name="Wang C."/>
        </authorList>
    </citation>
    <scope>NUCLEOTIDE SEQUENCE [LARGE SCALE GENOMIC DNA]</scope>
    <source>
        <strain evidence="1 2">CQMa 102</strain>
    </source>
</reference>
<dbReference type="InterPro" id="IPR035994">
    <property type="entry name" value="Nucleoside_phosphorylase_sf"/>
</dbReference>
<dbReference type="PANTHER" id="PTHR46082:SF11">
    <property type="entry name" value="AAA+ ATPASE DOMAIN-CONTAINING PROTEIN-RELATED"/>
    <property type="match status" value="1"/>
</dbReference>
<dbReference type="EMBL" id="GL698484">
    <property type="protein sequence ID" value="EFY91197.1"/>
    <property type="molecule type" value="Genomic_DNA"/>
</dbReference>
<protein>
    <submittedName>
        <fullName evidence="1">WD-repeat protein, putative</fullName>
    </submittedName>
</protein>
<evidence type="ECO:0000313" key="1">
    <source>
        <dbReference type="EMBL" id="EFY91197.1"/>
    </source>
</evidence>
<dbReference type="PANTHER" id="PTHR46082">
    <property type="entry name" value="ATP/GTP-BINDING PROTEIN-RELATED"/>
    <property type="match status" value="1"/>
</dbReference>
<dbReference type="Gene3D" id="3.40.50.1580">
    <property type="entry name" value="Nucleoside phosphorylase domain"/>
    <property type="match status" value="1"/>
</dbReference>
<dbReference type="OrthoDB" id="4955385at2759"/>
<dbReference type="STRING" id="655827.E9DZ20"/>
<proteinExistence type="predicted"/>
<dbReference type="Proteomes" id="UP000002499">
    <property type="component" value="Unassembled WGS sequence"/>
</dbReference>